<keyword evidence="6" id="KW-0472">Membrane</keyword>
<comment type="caution">
    <text evidence="8">The sequence shown here is derived from an EMBL/GenBank/DDBJ whole genome shotgun (WGS) entry which is preliminary data.</text>
</comment>
<keyword evidence="2" id="KW-0444">Lipid biosynthesis</keyword>
<dbReference type="CDD" id="cd07989">
    <property type="entry name" value="LPLAT_AGPAT-like"/>
    <property type="match status" value="1"/>
</dbReference>
<evidence type="ECO:0000256" key="1">
    <source>
        <dbReference type="ARBA" id="ARBA00005189"/>
    </source>
</evidence>
<keyword evidence="6" id="KW-1133">Transmembrane helix</keyword>
<keyword evidence="6" id="KW-0812">Transmembrane</keyword>
<keyword evidence="5 8" id="KW-0012">Acyltransferase</keyword>
<keyword evidence="3 8" id="KW-0808">Transferase</keyword>
<dbReference type="PANTHER" id="PTHR10434:SF64">
    <property type="entry name" value="1-ACYL-SN-GLYCEROL-3-PHOSPHATE ACYLTRANSFERASE-RELATED"/>
    <property type="match status" value="1"/>
</dbReference>
<evidence type="ECO:0000259" key="7">
    <source>
        <dbReference type="SMART" id="SM00563"/>
    </source>
</evidence>
<dbReference type="GO" id="GO:0003841">
    <property type="term" value="F:1-acylglycerol-3-phosphate O-acyltransferase activity"/>
    <property type="evidence" value="ECO:0007669"/>
    <property type="project" value="UniProtKB-EC"/>
</dbReference>
<dbReference type="SMART" id="SM00563">
    <property type="entry name" value="PlsC"/>
    <property type="match status" value="1"/>
</dbReference>
<dbReference type="RefSeq" id="WP_173809777.1">
    <property type="nucleotide sequence ID" value="NZ_JABSNP010000007.1"/>
</dbReference>
<evidence type="ECO:0000256" key="4">
    <source>
        <dbReference type="ARBA" id="ARBA00023098"/>
    </source>
</evidence>
<dbReference type="PANTHER" id="PTHR10434">
    <property type="entry name" value="1-ACYL-SN-GLYCEROL-3-PHOSPHATE ACYLTRANSFERASE"/>
    <property type="match status" value="1"/>
</dbReference>
<feature type="transmembrane region" description="Helical" evidence="6">
    <location>
        <begin position="12"/>
        <end position="35"/>
    </location>
</feature>
<evidence type="ECO:0000313" key="9">
    <source>
        <dbReference type="Proteomes" id="UP000779507"/>
    </source>
</evidence>
<dbReference type="Pfam" id="PF01553">
    <property type="entry name" value="Acyltransferase"/>
    <property type="match status" value="1"/>
</dbReference>
<dbReference type="SUPFAM" id="SSF69593">
    <property type="entry name" value="Glycerol-3-phosphate (1)-acyltransferase"/>
    <property type="match status" value="1"/>
</dbReference>
<evidence type="ECO:0000313" key="8">
    <source>
        <dbReference type="EMBL" id="NRT19044.1"/>
    </source>
</evidence>
<sequence length="258" mass="28585">MRHLFRYLGHRLYTTWATFWFVLPFVVTYPAQWWLGRKPARYPALHGIYSGWARFSMALWGIPIEEIHEEAGPLPQPCVYVANHGSYIDIMLMFKTIPGYLNMMGKHTLAKVPLWGPLFAKAYITLDRTSAVSRGRALVAARQGLAAGRSIAIFAEGRISPTPGRELLPLQDGAFQLAIAAGVPIVPVGMPLNHMFMPDVKGSLRVRRHRLKIVFHPAIPTTGLTAADVPALKARVAAQLAADFLPEGAEKPGPSTWR</sequence>
<keyword evidence="4" id="KW-0443">Lipid metabolism</keyword>
<dbReference type="InterPro" id="IPR002123">
    <property type="entry name" value="Plipid/glycerol_acylTrfase"/>
</dbReference>
<gene>
    <name evidence="8" type="ORF">HNP98_001867</name>
</gene>
<evidence type="ECO:0000256" key="6">
    <source>
        <dbReference type="SAM" id="Phobius"/>
    </source>
</evidence>
<feature type="domain" description="Phospholipid/glycerol acyltransferase" evidence="7">
    <location>
        <begin position="78"/>
        <end position="193"/>
    </location>
</feature>
<organism evidence="8 9">
    <name type="scientific">Hymenobacter caeli</name>
    <dbReference type="NCBI Taxonomy" id="2735894"/>
    <lineage>
        <taxon>Bacteria</taxon>
        <taxon>Pseudomonadati</taxon>
        <taxon>Bacteroidota</taxon>
        <taxon>Cytophagia</taxon>
        <taxon>Cytophagales</taxon>
        <taxon>Hymenobacteraceae</taxon>
        <taxon>Hymenobacter</taxon>
    </lineage>
</organism>
<evidence type="ECO:0000256" key="3">
    <source>
        <dbReference type="ARBA" id="ARBA00022679"/>
    </source>
</evidence>
<comment type="pathway">
    <text evidence="1">Lipid metabolism.</text>
</comment>
<proteinExistence type="predicted"/>
<dbReference type="EMBL" id="JABSNP010000007">
    <property type="protein sequence ID" value="NRT19044.1"/>
    <property type="molecule type" value="Genomic_DNA"/>
</dbReference>
<dbReference type="Proteomes" id="UP000779507">
    <property type="component" value="Unassembled WGS sequence"/>
</dbReference>
<dbReference type="EC" id="2.3.1.51" evidence="8"/>
<name>A0ABX2FRC8_9BACT</name>
<protein>
    <submittedName>
        <fullName evidence="8">1-acyl-sn-glycerol-3-phosphate acyltransferase</fullName>
        <ecNumber evidence="8">2.3.1.51</ecNumber>
    </submittedName>
</protein>
<evidence type="ECO:0000256" key="5">
    <source>
        <dbReference type="ARBA" id="ARBA00023315"/>
    </source>
</evidence>
<keyword evidence="9" id="KW-1185">Reference proteome</keyword>
<reference evidence="8 9" key="1">
    <citation type="submission" date="2020-05" db="EMBL/GenBank/DDBJ databases">
        <title>Genomic Encyclopedia of Type Strains, Phase IV (KMG-V): Genome sequencing to study the core and pangenomes of soil and plant-associated prokaryotes.</title>
        <authorList>
            <person name="Whitman W."/>
        </authorList>
    </citation>
    <scope>NUCLEOTIDE SEQUENCE [LARGE SCALE GENOMIC DNA]</scope>
    <source>
        <strain evidence="8 9">9A</strain>
    </source>
</reference>
<accession>A0ABX2FRC8</accession>
<evidence type="ECO:0000256" key="2">
    <source>
        <dbReference type="ARBA" id="ARBA00022516"/>
    </source>
</evidence>